<proteinExistence type="predicted"/>
<protein>
    <recommendedName>
        <fullName evidence="2">Reverse transcriptase/retrotransposon-derived protein RNase H-like domain-containing protein</fullName>
    </recommendedName>
</protein>
<dbReference type="InterPro" id="IPR043128">
    <property type="entry name" value="Rev_trsase/Diguanyl_cyclase"/>
</dbReference>
<evidence type="ECO:0000256" key="1">
    <source>
        <dbReference type="ARBA" id="ARBA00023268"/>
    </source>
</evidence>
<dbReference type="InterPro" id="IPR043502">
    <property type="entry name" value="DNA/RNA_pol_sf"/>
</dbReference>
<organism evidence="3 4">
    <name type="scientific">Dryococelus australis</name>
    <dbReference type="NCBI Taxonomy" id="614101"/>
    <lineage>
        <taxon>Eukaryota</taxon>
        <taxon>Metazoa</taxon>
        <taxon>Ecdysozoa</taxon>
        <taxon>Arthropoda</taxon>
        <taxon>Hexapoda</taxon>
        <taxon>Insecta</taxon>
        <taxon>Pterygota</taxon>
        <taxon>Neoptera</taxon>
        <taxon>Polyneoptera</taxon>
        <taxon>Phasmatodea</taxon>
        <taxon>Verophasmatodea</taxon>
        <taxon>Anareolatae</taxon>
        <taxon>Phasmatidae</taxon>
        <taxon>Eurycanthinae</taxon>
        <taxon>Dryococelus</taxon>
    </lineage>
</organism>
<evidence type="ECO:0000313" key="4">
    <source>
        <dbReference type="Proteomes" id="UP001159363"/>
    </source>
</evidence>
<dbReference type="InterPro" id="IPR041577">
    <property type="entry name" value="RT_RNaseH_2"/>
</dbReference>
<gene>
    <name evidence="3" type="ORF">PR048_003873</name>
</gene>
<dbReference type="CDD" id="cd09274">
    <property type="entry name" value="RNase_HI_RT_Ty3"/>
    <property type="match status" value="1"/>
</dbReference>
<keyword evidence="4" id="KW-1185">Reference proteome</keyword>
<dbReference type="Proteomes" id="UP001159363">
    <property type="component" value="Chromosome 1"/>
</dbReference>
<feature type="domain" description="Reverse transcriptase/retrotransposon-derived protein RNase H-like" evidence="2">
    <location>
        <begin position="46"/>
        <end position="143"/>
    </location>
</feature>
<accession>A0ABQ9IPA5</accession>
<dbReference type="EMBL" id="JARBHB010000001">
    <property type="protein sequence ID" value="KAJ8898513.1"/>
    <property type="molecule type" value="Genomic_DNA"/>
</dbReference>
<dbReference type="PANTHER" id="PTHR37984:SF5">
    <property type="entry name" value="PROTEIN NYNRIN-LIKE"/>
    <property type="match status" value="1"/>
</dbReference>
<reference evidence="3 4" key="1">
    <citation type="submission" date="2023-02" db="EMBL/GenBank/DDBJ databases">
        <title>LHISI_Scaffold_Assembly.</title>
        <authorList>
            <person name="Stuart O.P."/>
            <person name="Cleave R."/>
            <person name="Magrath M.J.L."/>
            <person name="Mikheyev A.S."/>
        </authorList>
    </citation>
    <scope>NUCLEOTIDE SEQUENCE [LARGE SCALE GENOMIC DNA]</scope>
    <source>
        <strain evidence="3">Daus_M_001</strain>
        <tissue evidence="3">Leg muscle</tissue>
    </source>
</reference>
<dbReference type="Gene3D" id="3.10.20.370">
    <property type="match status" value="1"/>
</dbReference>
<dbReference type="PANTHER" id="PTHR37984">
    <property type="entry name" value="PROTEIN CBG26694"/>
    <property type="match status" value="1"/>
</dbReference>
<comment type="caution">
    <text evidence="3">The sequence shown here is derived from an EMBL/GenBank/DDBJ whole genome shotgun (WGS) entry which is preliminary data.</text>
</comment>
<dbReference type="Pfam" id="PF17919">
    <property type="entry name" value="RT_RNaseH_2"/>
    <property type="match status" value="1"/>
</dbReference>
<dbReference type="SUPFAM" id="SSF56672">
    <property type="entry name" value="DNA/RNA polymerases"/>
    <property type="match status" value="1"/>
</dbReference>
<evidence type="ECO:0000313" key="3">
    <source>
        <dbReference type="EMBL" id="KAJ8898513.1"/>
    </source>
</evidence>
<dbReference type="Gene3D" id="3.30.70.270">
    <property type="match status" value="1"/>
</dbReference>
<name>A0ABQ9IPA5_9NEOP</name>
<dbReference type="InterPro" id="IPR050951">
    <property type="entry name" value="Retrovirus_Pol_polyprotein"/>
</dbReference>
<evidence type="ECO:0000259" key="2">
    <source>
        <dbReference type="Pfam" id="PF17919"/>
    </source>
</evidence>
<sequence length="169" mass="19135">MPRPKSTEDVRRFVGMESFYSRFIHGASAITTPLRGLLCKNTILKWTSICEAAFLKLKQAIASYQVLVQYDPDLPVILAYDASPTGINGVLSHIVDGHEHPIALASRSLTTAEQNYSQLDREALAIVFTVDHFFQYLFGRHFKLVTDNQPLTRIFNHWAALRKITACRL</sequence>
<keyword evidence="1" id="KW-0511">Multifunctional enzyme</keyword>